<feature type="binding site" evidence="12">
    <location>
        <position position="123"/>
    </location>
    <ligand>
        <name>Mg(2+)</name>
        <dbReference type="ChEBI" id="CHEBI:18420"/>
        <label>2</label>
    </ligand>
</feature>
<dbReference type="STRING" id="1477437.SAMN05444682_1037"/>
<evidence type="ECO:0000256" key="6">
    <source>
        <dbReference type="ARBA" id="ARBA00022722"/>
    </source>
</evidence>
<evidence type="ECO:0000256" key="2">
    <source>
        <dbReference type="ARBA" id="ARBA00004065"/>
    </source>
</evidence>
<comment type="similarity">
    <text evidence="3 11">Belongs to the RNase H family.</text>
</comment>
<evidence type="ECO:0000256" key="9">
    <source>
        <dbReference type="ARBA" id="ARBA00022801"/>
    </source>
</evidence>
<feature type="binding site" evidence="12">
    <location>
        <position position="206"/>
    </location>
    <ligand>
        <name>Mg(2+)</name>
        <dbReference type="ChEBI" id="CHEBI:18420"/>
        <label>1</label>
    </ligand>
</feature>
<keyword evidence="11" id="KW-0963">Cytoplasm</keyword>
<dbReference type="GO" id="GO:0046872">
    <property type="term" value="F:metal ion binding"/>
    <property type="evidence" value="ECO:0007669"/>
    <property type="project" value="UniProtKB-KW"/>
</dbReference>
<dbReference type="PROSITE" id="PS50879">
    <property type="entry name" value="RNASE_H_1"/>
    <property type="match status" value="1"/>
</dbReference>
<dbReference type="InterPro" id="IPR002156">
    <property type="entry name" value="RNaseH_domain"/>
</dbReference>
<dbReference type="Pfam" id="PF01693">
    <property type="entry name" value="Cauli_VI"/>
    <property type="match status" value="1"/>
</dbReference>
<dbReference type="FunFam" id="3.40.970.10:FF:000002">
    <property type="entry name" value="Ribonuclease H"/>
    <property type="match status" value="1"/>
</dbReference>
<evidence type="ECO:0000256" key="3">
    <source>
        <dbReference type="ARBA" id="ARBA00005300"/>
    </source>
</evidence>
<dbReference type="PIRSF" id="PIRSF037839">
    <property type="entry name" value="Ribonuclease_H"/>
    <property type="match status" value="1"/>
</dbReference>
<feature type="domain" description="RNase H type-1" evidence="13">
    <location>
        <begin position="76"/>
        <end position="210"/>
    </location>
</feature>
<dbReference type="Gene3D" id="3.30.420.10">
    <property type="entry name" value="Ribonuclease H-like superfamily/Ribonuclease H"/>
    <property type="match status" value="1"/>
</dbReference>
<evidence type="ECO:0000256" key="12">
    <source>
        <dbReference type="PIRSR" id="PIRSR037839-1"/>
    </source>
</evidence>
<dbReference type="AlphaFoldDB" id="A0A1I3GKL8"/>
<dbReference type="InterPro" id="IPR036397">
    <property type="entry name" value="RNaseH_sf"/>
</dbReference>
<dbReference type="InterPro" id="IPR012337">
    <property type="entry name" value="RNaseH-like_sf"/>
</dbReference>
<sequence>MAKKKYYVVWVGRKTGVFESWEECNEQIIRFPDAQYKSFKSKQLAEQAFNSSSNEFIGKNLFETELTPEQLKIIGDPIKESIAVDGAWNTKTGLVEYQGVHTGSGELLFRVGPFEDGTNNIVEFLGIVHALAYGKQKNLKLPIYSDSVNAINWVKDKEVRTKHPRSNNNVKLFELVDRAVKWLNENEYENKILKWETKAWGENPADFGRK</sequence>
<evidence type="ECO:0000256" key="4">
    <source>
        <dbReference type="ARBA" id="ARBA00012180"/>
    </source>
</evidence>
<dbReference type="InterPro" id="IPR017290">
    <property type="entry name" value="RNase_H_bac"/>
</dbReference>
<proteinExistence type="inferred from homology"/>
<feature type="binding site" evidence="12">
    <location>
        <position position="146"/>
    </location>
    <ligand>
        <name>Mg(2+)</name>
        <dbReference type="ChEBI" id="CHEBI:18420"/>
        <label>2</label>
    </ligand>
</feature>
<keyword evidence="7 11" id="KW-0479">Metal-binding</keyword>
<dbReference type="GO" id="GO:0003676">
    <property type="term" value="F:nucleic acid binding"/>
    <property type="evidence" value="ECO:0007669"/>
    <property type="project" value="UniProtKB-UniRule"/>
</dbReference>
<evidence type="ECO:0000256" key="10">
    <source>
        <dbReference type="ARBA" id="ARBA00022842"/>
    </source>
</evidence>
<keyword evidence="15" id="KW-1185">Reference proteome</keyword>
<dbReference type="SUPFAM" id="SSF55658">
    <property type="entry name" value="L9 N-domain-like"/>
    <property type="match status" value="1"/>
</dbReference>
<keyword evidence="6 11" id="KW-0540">Nuclease</keyword>
<dbReference type="EMBL" id="FOQO01000003">
    <property type="protein sequence ID" value="SFI23751.1"/>
    <property type="molecule type" value="Genomic_DNA"/>
</dbReference>
<dbReference type="InterPro" id="IPR011320">
    <property type="entry name" value="RNase_H1_N"/>
</dbReference>
<gene>
    <name evidence="14" type="ORF">SAMN05444682_1037</name>
</gene>
<evidence type="ECO:0000256" key="11">
    <source>
        <dbReference type="PIRNR" id="PIRNR037839"/>
    </source>
</evidence>
<dbReference type="InterPro" id="IPR009027">
    <property type="entry name" value="Ribosomal_bL9/RNase_H1_N"/>
</dbReference>
<keyword evidence="12" id="KW-0464">Manganese</keyword>
<dbReference type="GO" id="GO:0005737">
    <property type="term" value="C:cytoplasm"/>
    <property type="evidence" value="ECO:0007669"/>
    <property type="project" value="UniProtKB-SubCell"/>
</dbReference>
<comment type="catalytic activity">
    <reaction evidence="11">
        <text>Endonucleolytic cleavage to 5'-phosphomonoester.</text>
        <dbReference type="EC" id="3.1.26.4"/>
    </reaction>
</comment>
<evidence type="ECO:0000259" key="13">
    <source>
        <dbReference type="PROSITE" id="PS50879"/>
    </source>
</evidence>
<name>A0A1I3GKL8_9SPHI</name>
<dbReference type="Gene3D" id="3.40.970.10">
    <property type="entry name" value="Ribonuclease H1, N-terminal domain"/>
    <property type="match status" value="1"/>
</dbReference>
<protein>
    <recommendedName>
        <fullName evidence="5 11">Ribonuclease H</fullName>
        <ecNumber evidence="4 11">3.1.26.4</ecNumber>
    </recommendedName>
</protein>
<feature type="binding site" evidence="12">
    <location>
        <position position="85"/>
    </location>
    <ligand>
        <name>Mg(2+)</name>
        <dbReference type="ChEBI" id="CHEBI:18420"/>
        <label>1</label>
    </ligand>
</feature>
<comment type="cofactor">
    <cofactor evidence="12">
        <name>Mn(2+)</name>
        <dbReference type="ChEBI" id="CHEBI:29035"/>
    </cofactor>
    <cofactor evidence="12">
        <name>Mg(2+)</name>
        <dbReference type="ChEBI" id="CHEBI:18420"/>
    </cofactor>
    <text evidence="12">Binds 2 metal ions per subunit. Manganese or magnesium.</text>
</comment>
<dbReference type="RefSeq" id="WP_090625826.1">
    <property type="nucleotide sequence ID" value="NZ_FOQO01000003.1"/>
</dbReference>
<comment type="subcellular location">
    <subcellularLocation>
        <location evidence="11">Cytoplasm</location>
    </subcellularLocation>
</comment>
<keyword evidence="10 11" id="KW-0460">Magnesium</keyword>
<dbReference type="Pfam" id="PF00075">
    <property type="entry name" value="RNase_H"/>
    <property type="match status" value="1"/>
</dbReference>
<evidence type="ECO:0000256" key="8">
    <source>
        <dbReference type="ARBA" id="ARBA00022759"/>
    </source>
</evidence>
<keyword evidence="9 11" id="KW-0378">Hydrolase</keyword>
<evidence type="ECO:0000256" key="7">
    <source>
        <dbReference type="ARBA" id="ARBA00022723"/>
    </source>
</evidence>
<dbReference type="Proteomes" id="UP000198670">
    <property type="component" value="Unassembled WGS sequence"/>
</dbReference>
<dbReference type="OrthoDB" id="9811552at2"/>
<dbReference type="SUPFAM" id="SSF53098">
    <property type="entry name" value="Ribonuclease H-like"/>
    <property type="match status" value="1"/>
</dbReference>
<evidence type="ECO:0000313" key="15">
    <source>
        <dbReference type="Proteomes" id="UP000198670"/>
    </source>
</evidence>
<dbReference type="InterPro" id="IPR037056">
    <property type="entry name" value="RNase_H1_N_sf"/>
</dbReference>
<dbReference type="EC" id="3.1.26.4" evidence="4 11"/>
<comment type="function">
    <text evidence="2 11">Endonuclease that specifically degrades the RNA of RNA-DNA hybrids.</text>
</comment>
<keyword evidence="8 11" id="KW-0255">Endonuclease</keyword>
<comment type="cofactor">
    <cofactor evidence="1">
        <name>Mg(2+)</name>
        <dbReference type="ChEBI" id="CHEBI:18420"/>
    </cofactor>
</comment>
<evidence type="ECO:0000256" key="5">
    <source>
        <dbReference type="ARBA" id="ARBA00017721"/>
    </source>
</evidence>
<organism evidence="14 15">
    <name type="scientific">Parapedobacter indicus</name>
    <dbReference type="NCBI Taxonomy" id="1477437"/>
    <lineage>
        <taxon>Bacteria</taxon>
        <taxon>Pseudomonadati</taxon>
        <taxon>Bacteroidota</taxon>
        <taxon>Sphingobacteriia</taxon>
        <taxon>Sphingobacteriales</taxon>
        <taxon>Sphingobacteriaceae</taxon>
        <taxon>Parapedobacter</taxon>
    </lineage>
</organism>
<dbReference type="GO" id="GO:0004523">
    <property type="term" value="F:RNA-DNA hybrid ribonuclease activity"/>
    <property type="evidence" value="ECO:0007669"/>
    <property type="project" value="UniProtKB-UniRule"/>
</dbReference>
<evidence type="ECO:0000256" key="1">
    <source>
        <dbReference type="ARBA" id="ARBA00001946"/>
    </source>
</evidence>
<reference evidence="14 15" key="1">
    <citation type="submission" date="2016-10" db="EMBL/GenBank/DDBJ databases">
        <authorList>
            <person name="de Groot N.N."/>
        </authorList>
    </citation>
    <scope>NUCLEOTIDE SEQUENCE [LARGE SCALE GENOMIC DNA]</scope>
    <source>
        <strain evidence="14 15">RK1</strain>
    </source>
</reference>
<accession>A0A1I3GKL8</accession>
<evidence type="ECO:0000313" key="14">
    <source>
        <dbReference type="EMBL" id="SFI23751.1"/>
    </source>
</evidence>